<dbReference type="Proteomes" id="UP000305067">
    <property type="component" value="Unassembled WGS sequence"/>
</dbReference>
<dbReference type="Gene3D" id="3.90.1300.10">
    <property type="entry name" value="Amidase signature (AS) domain"/>
    <property type="match status" value="1"/>
</dbReference>
<dbReference type="InterPro" id="IPR020556">
    <property type="entry name" value="Amidase_CS"/>
</dbReference>
<evidence type="ECO:0000259" key="7">
    <source>
        <dbReference type="Pfam" id="PF01425"/>
    </source>
</evidence>
<feature type="active site" description="Charge relay system" evidence="5">
    <location>
        <position position="176"/>
    </location>
</feature>
<keyword evidence="9" id="KW-1185">Reference proteome</keyword>
<feature type="active site" description="Charge relay system" evidence="5">
    <location>
        <position position="101"/>
    </location>
</feature>
<evidence type="ECO:0000256" key="3">
    <source>
        <dbReference type="ARBA" id="ARBA00012922"/>
    </source>
</evidence>
<dbReference type="PANTHER" id="PTHR46072">
    <property type="entry name" value="AMIDASE-RELATED-RELATED"/>
    <property type="match status" value="1"/>
</dbReference>
<name>A0A5C3QEP7_9AGAR</name>
<dbReference type="EC" id="3.5.1.4" evidence="3"/>
<evidence type="ECO:0000256" key="5">
    <source>
        <dbReference type="PIRSR" id="PIRSR001221-1"/>
    </source>
</evidence>
<evidence type="ECO:0000256" key="1">
    <source>
        <dbReference type="ARBA" id="ARBA00001311"/>
    </source>
</evidence>
<comment type="catalytic activity">
    <reaction evidence="1">
        <text>a monocarboxylic acid amide + H2O = a monocarboxylate + NH4(+)</text>
        <dbReference type="Rhea" id="RHEA:12020"/>
        <dbReference type="ChEBI" id="CHEBI:15377"/>
        <dbReference type="ChEBI" id="CHEBI:28938"/>
        <dbReference type="ChEBI" id="CHEBI:35757"/>
        <dbReference type="ChEBI" id="CHEBI:83628"/>
        <dbReference type="EC" id="3.5.1.4"/>
    </reaction>
</comment>
<protein>
    <recommendedName>
        <fullName evidence="3">amidase</fullName>
        <ecNumber evidence="3">3.5.1.4</ecNumber>
    </recommendedName>
</protein>
<evidence type="ECO:0000313" key="8">
    <source>
        <dbReference type="EMBL" id="TFK99667.1"/>
    </source>
</evidence>
<dbReference type="InterPro" id="IPR036928">
    <property type="entry name" value="AS_sf"/>
</dbReference>
<feature type="binding site" evidence="6">
    <location>
        <position position="176"/>
    </location>
    <ligand>
        <name>substrate</name>
    </ligand>
</feature>
<feature type="binding site" evidence="6">
    <location>
        <begin position="197"/>
        <end position="200"/>
    </location>
    <ligand>
        <name>substrate</name>
    </ligand>
</feature>
<comment type="similarity">
    <text evidence="2">Belongs to the amidase family.</text>
</comment>
<feature type="binding site" evidence="6">
    <location>
        <position position="150"/>
    </location>
    <ligand>
        <name>substrate</name>
    </ligand>
</feature>
<dbReference type="EMBL" id="ML178832">
    <property type="protein sequence ID" value="TFK99667.1"/>
    <property type="molecule type" value="Genomic_DNA"/>
</dbReference>
<dbReference type="STRING" id="1884261.A0A5C3QEP7"/>
<keyword evidence="4" id="KW-0378">Hydrolase</keyword>
<dbReference type="OrthoDB" id="6428749at2759"/>
<reference evidence="8 9" key="1">
    <citation type="journal article" date="2019" name="Nat. Ecol. Evol.">
        <title>Megaphylogeny resolves global patterns of mushroom evolution.</title>
        <authorList>
            <person name="Varga T."/>
            <person name="Krizsan K."/>
            <person name="Foldi C."/>
            <person name="Dima B."/>
            <person name="Sanchez-Garcia M."/>
            <person name="Sanchez-Ramirez S."/>
            <person name="Szollosi G.J."/>
            <person name="Szarkandi J.G."/>
            <person name="Papp V."/>
            <person name="Albert L."/>
            <person name="Andreopoulos W."/>
            <person name="Angelini C."/>
            <person name="Antonin V."/>
            <person name="Barry K.W."/>
            <person name="Bougher N.L."/>
            <person name="Buchanan P."/>
            <person name="Buyck B."/>
            <person name="Bense V."/>
            <person name="Catcheside P."/>
            <person name="Chovatia M."/>
            <person name="Cooper J."/>
            <person name="Damon W."/>
            <person name="Desjardin D."/>
            <person name="Finy P."/>
            <person name="Geml J."/>
            <person name="Haridas S."/>
            <person name="Hughes K."/>
            <person name="Justo A."/>
            <person name="Karasinski D."/>
            <person name="Kautmanova I."/>
            <person name="Kiss B."/>
            <person name="Kocsube S."/>
            <person name="Kotiranta H."/>
            <person name="LaButti K.M."/>
            <person name="Lechner B.E."/>
            <person name="Liimatainen K."/>
            <person name="Lipzen A."/>
            <person name="Lukacs Z."/>
            <person name="Mihaltcheva S."/>
            <person name="Morgado L.N."/>
            <person name="Niskanen T."/>
            <person name="Noordeloos M.E."/>
            <person name="Ohm R.A."/>
            <person name="Ortiz-Santana B."/>
            <person name="Ovrebo C."/>
            <person name="Racz N."/>
            <person name="Riley R."/>
            <person name="Savchenko A."/>
            <person name="Shiryaev A."/>
            <person name="Soop K."/>
            <person name="Spirin V."/>
            <person name="Szebenyi C."/>
            <person name="Tomsovsky M."/>
            <person name="Tulloss R.E."/>
            <person name="Uehling J."/>
            <person name="Grigoriev I.V."/>
            <person name="Vagvolgyi C."/>
            <person name="Papp T."/>
            <person name="Martin F.M."/>
            <person name="Miettinen O."/>
            <person name="Hibbett D.S."/>
            <person name="Nagy L.G."/>
        </authorList>
    </citation>
    <scope>NUCLEOTIDE SEQUENCE [LARGE SCALE GENOMIC DNA]</scope>
    <source>
        <strain evidence="8 9">CBS 309.79</strain>
    </source>
</reference>
<evidence type="ECO:0000256" key="2">
    <source>
        <dbReference type="ARBA" id="ARBA00009199"/>
    </source>
</evidence>
<dbReference type="PANTHER" id="PTHR46072:SF10">
    <property type="entry name" value="ACETAMIDASE"/>
    <property type="match status" value="1"/>
</dbReference>
<dbReference type="PROSITE" id="PS00571">
    <property type="entry name" value="AMIDASES"/>
    <property type="match status" value="1"/>
</dbReference>
<accession>A0A5C3QEP7</accession>
<dbReference type="GO" id="GO:0004040">
    <property type="term" value="F:amidase activity"/>
    <property type="evidence" value="ECO:0007669"/>
    <property type="project" value="UniProtKB-EC"/>
</dbReference>
<organism evidence="8 9">
    <name type="scientific">Pterulicium gracile</name>
    <dbReference type="NCBI Taxonomy" id="1884261"/>
    <lineage>
        <taxon>Eukaryota</taxon>
        <taxon>Fungi</taxon>
        <taxon>Dikarya</taxon>
        <taxon>Basidiomycota</taxon>
        <taxon>Agaricomycotina</taxon>
        <taxon>Agaricomycetes</taxon>
        <taxon>Agaricomycetidae</taxon>
        <taxon>Agaricales</taxon>
        <taxon>Pleurotineae</taxon>
        <taxon>Pterulaceae</taxon>
        <taxon>Pterulicium</taxon>
    </lineage>
</organism>
<evidence type="ECO:0000256" key="4">
    <source>
        <dbReference type="ARBA" id="ARBA00022801"/>
    </source>
</evidence>
<gene>
    <name evidence="8" type="ORF">BDV98DRAFT_550959</name>
</gene>
<proteinExistence type="inferred from homology"/>
<dbReference type="SUPFAM" id="SSF75304">
    <property type="entry name" value="Amidase signature (AS) enzymes"/>
    <property type="match status" value="1"/>
</dbReference>
<dbReference type="PIRSF" id="PIRSF001221">
    <property type="entry name" value="Amidase_fungi"/>
    <property type="match status" value="1"/>
</dbReference>
<sequence length="566" mass="62615">MTKYPQRSAALSALPTHYAEPLTANDIKLLDSPVSSIVQQVHARTITPQDVLQAYAKQSLLAHVETNCLTEIMISQAENEWAQKESCNLDGPLAGMPVSLKDTVGVEGYDACIGYSRWVGKKVESDSPLVRLLKDAGAVPFVKTNIPITLLSFESTNSVFGRTANPYNPSFTPGGSSSGESALLALGGSRIGIGTDVAGSVRIPAHYAGVYAVKASVGRFPGKAGNLTSMPGQEGVAPVYSPMARTLEDLEVFWRAVVGMRPWEYDYSVLEMPWKEADLAGKKLRWGVMWDDGVVRPSPACRRALEMVVEALQRNGHSVVPISPPSPKEGLLIASQLLLADGNKTASLPLSRTEPTDPGMSQSDLILSLPRFIKRIYAMYLRHIKRDPLSAELVEVWHEKTVKEYYALVSRRERYRREWWEWWNRGVGQEEGGERFDFVLTVPNALPAVKHGGMRDGWKGCGYTFLFNLLDYTAGVLPITYVDRSLDKLSPCESRNGIEASAYKMYDADEMHGLPVGVQVVGRRLEEEKVLAGMRVVEQVVRMERGREGRVFELLKPWERALGGTM</sequence>
<dbReference type="InterPro" id="IPR023631">
    <property type="entry name" value="Amidase_dom"/>
</dbReference>
<evidence type="ECO:0000313" key="9">
    <source>
        <dbReference type="Proteomes" id="UP000305067"/>
    </source>
</evidence>
<dbReference type="Pfam" id="PF01425">
    <property type="entry name" value="Amidase"/>
    <property type="match status" value="1"/>
</dbReference>
<dbReference type="FunFam" id="3.90.1300.10:FF:000003">
    <property type="entry name" value="Amidase signature enzyme"/>
    <property type="match status" value="1"/>
</dbReference>
<feature type="domain" description="Amidase" evidence="7">
    <location>
        <begin position="50"/>
        <end position="531"/>
    </location>
</feature>
<dbReference type="AlphaFoldDB" id="A0A5C3QEP7"/>
<feature type="active site" description="Acyl-ester intermediate" evidence="5">
    <location>
        <position position="200"/>
    </location>
</feature>
<evidence type="ECO:0000256" key="6">
    <source>
        <dbReference type="PIRSR" id="PIRSR001221-2"/>
    </source>
</evidence>